<proteinExistence type="inferred from homology"/>
<dbReference type="PANTHER" id="PTHR35861:SF1">
    <property type="entry name" value="PHAGE TAIL SHEATH PROTEIN"/>
    <property type="match status" value="1"/>
</dbReference>
<dbReference type="Pfam" id="PF17482">
    <property type="entry name" value="Phage_sheath_1C"/>
    <property type="match status" value="1"/>
</dbReference>
<keyword evidence="4" id="KW-1185">Reference proteome</keyword>
<accession>A0A286GBF5</accession>
<comment type="similarity">
    <text evidence="1">Belongs to the myoviridae tail sheath protein family.</text>
</comment>
<dbReference type="InterPro" id="IPR052042">
    <property type="entry name" value="Tail_sheath_structural"/>
</dbReference>
<dbReference type="EMBL" id="OCNH01000003">
    <property type="protein sequence ID" value="SOD92840.1"/>
    <property type="molecule type" value="Genomic_DNA"/>
</dbReference>
<dbReference type="Proteomes" id="UP000219452">
    <property type="component" value="Unassembled WGS sequence"/>
</dbReference>
<dbReference type="PANTHER" id="PTHR35861">
    <property type="match status" value="1"/>
</dbReference>
<organism evidence="3 4">
    <name type="scientific">Spirosoma fluviale</name>
    <dbReference type="NCBI Taxonomy" id="1597977"/>
    <lineage>
        <taxon>Bacteria</taxon>
        <taxon>Pseudomonadati</taxon>
        <taxon>Bacteroidota</taxon>
        <taxon>Cytophagia</taxon>
        <taxon>Cytophagales</taxon>
        <taxon>Cytophagaceae</taxon>
        <taxon>Spirosoma</taxon>
    </lineage>
</organism>
<sequence>MAAPYNTPGVYVEEIPKFPPSIAAVETAIPAFIGYTEKAEQNGESLFNKPKRIESIAEYEAIFGGGPSQDITVTLDNNNQFLMADTNAKLYLYDSLRLFYANGGGKCYIISAGKYPADVDSADLKAALLALEQEDEPTIILSPDSVSVAAGPYEFQKQALIQCNKLKDRVTLCDLTRSTDKDAFAETVKAFRDKIGINYLKYGAAYGPWIQATLPRTLLRRNLKLQRTVTNDPVQLSSLTTNPDILKLMAQLETVETFVNALPPLEAAITGSADVSLESFQTAKLGEYKALADNATKADVEAKLGAITAITVKVLARIQDRYEEAPIPATGILFKLRTDIDTYVAKTGLTLVANHHKHLSGLVPAADAINVLTTGADLDKAAKLLGFANGAALLTAADPADVIADYATADTAKKRGNVALSPVLVAANEAITFFRFVITTQKNYEKTLNDALTASFGTYKDLVTKATEAFNLLPPSGAIAGVYASTDRDRGVWKAPANVSLNAVVGPGVKISQEQQGEYNVDVNSGKSINIIRTFTGKGTLVWGARTLAGNDNEWRYVPVRRLFNFVEESVKKATEQFVFEPNDANTWVKVQAMIENFLNTLWRQGALQGIKPEHAFYVAVGLGKTMTPLDILEGRMIIEIGMAAVRPAEFIILKFSHKMAES</sequence>
<dbReference type="Gene3D" id="3.40.50.11780">
    <property type="match status" value="2"/>
</dbReference>
<evidence type="ECO:0000256" key="1">
    <source>
        <dbReference type="ARBA" id="ARBA00008005"/>
    </source>
</evidence>
<name>A0A286GBF5_9BACT</name>
<evidence type="ECO:0000259" key="2">
    <source>
        <dbReference type="Pfam" id="PF17482"/>
    </source>
</evidence>
<dbReference type="RefSeq" id="WP_097128050.1">
    <property type="nucleotide sequence ID" value="NZ_OCNH01000003.1"/>
</dbReference>
<dbReference type="OrthoDB" id="9767864at2"/>
<evidence type="ECO:0000313" key="3">
    <source>
        <dbReference type="EMBL" id="SOD92840.1"/>
    </source>
</evidence>
<reference evidence="4" key="1">
    <citation type="submission" date="2017-09" db="EMBL/GenBank/DDBJ databases">
        <authorList>
            <person name="Varghese N."/>
            <person name="Submissions S."/>
        </authorList>
    </citation>
    <scope>NUCLEOTIDE SEQUENCE [LARGE SCALE GENOMIC DNA]</scope>
    <source>
        <strain evidence="4">DSM 29961</strain>
    </source>
</reference>
<feature type="domain" description="Tail sheath protein C-terminal" evidence="2">
    <location>
        <begin position="552"/>
        <end position="656"/>
    </location>
</feature>
<evidence type="ECO:0000313" key="4">
    <source>
        <dbReference type="Proteomes" id="UP000219452"/>
    </source>
</evidence>
<dbReference type="AlphaFoldDB" id="A0A286GBF5"/>
<protein>
    <recommendedName>
        <fullName evidence="2">Tail sheath protein C-terminal domain-containing protein</fullName>
    </recommendedName>
</protein>
<gene>
    <name evidence="3" type="ORF">SAMN06269250_4218</name>
</gene>
<dbReference type="InterPro" id="IPR020287">
    <property type="entry name" value="Tail_sheath_C"/>
</dbReference>